<proteinExistence type="predicted"/>
<comment type="caution">
    <text evidence="2">The sequence shown here is derived from an EMBL/GenBank/DDBJ whole genome shotgun (WGS) entry which is preliminary data.</text>
</comment>
<evidence type="ECO:0000313" key="3">
    <source>
        <dbReference type="Proteomes" id="UP000440578"/>
    </source>
</evidence>
<dbReference type="Proteomes" id="UP000440578">
    <property type="component" value="Unassembled WGS sequence"/>
</dbReference>
<evidence type="ECO:0000256" key="1">
    <source>
        <dbReference type="SAM" id="MobiDB-lite"/>
    </source>
</evidence>
<protein>
    <submittedName>
        <fullName evidence="2">Uncharacterized protein</fullName>
    </submittedName>
</protein>
<feature type="region of interest" description="Disordered" evidence="1">
    <location>
        <begin position="1"/>
        <end position="29"/>
    </location>
</feature>
<keyword evidence="3" id="KW-1185">Reference proteome</keyword>
<feature type="compositionally biased region" description="Pro residues" evidence="1">
    <location>
        <begin position="1"/>
        <end position="11"/>
    </location>
</feature>
<organism evidence="2 3">
    <name type="scientific">Amphibalanus amphitrite</name>
    <name type="common">Striped barnacle</name>
    <name type="synonym">Balanus amphitrite</name>
    <dbReference type="NCBI Taxonomy" id="1232801"/>
    <lineage>
        <taxon>Eukaryota</taxon>
        <taxon>Metazoa</taxon>
        <taxon>Ecdysozoa</taxon>
        <taxon>Arthropoda</taxon>
        <taxon>Crustacea</taxon>
        <taxon>Multicrustacea</taxon>
        <taxon>Cirripedia</taxon>
        <taxon>Thoracica</taxon>
        <taxon>Thoracicalcarea</taxon>
        <taxon>Balanomorpha</taxon>
        <taxon>Balanoidea</taxon>
        <taxon>Balanidae</taxon>
        <taxon>Amphibalaninae</taxon>
        <taxon>Amphibalanus</taxon>
    </lineage>
</organism>
<name>A0A6A4VBQ5_AMPAM</name>
<dbReference type="OrthoDB" id="6418239at2759"/>
<dbReference type="AlphaFoldDB" id="A0A6A4VBQ5"/>
<gene>
    <name evidence="2" type="ORF">FJT64_011278</name>
</gene>
<reference evidence="2 3" key="1">
    <citation type="submission" date="2019-07" db="EMBL/GenBank/DDBJ databases">
        <title>Draft genome assembly of a fouling barnacle, Amphibalanus amphitrite (Darwin, 1854): The first reference genome for Thecostraca.</title>
        <authorList>
            <person name="Kim W."/>
        </authorList>
    </citation>
    <scope>NUCLEOTIDE SEQUENCE [LARGE SCALE GENOMIC DNA]</scope>
    <source>
        <strain evidence="2">SNU_AA5</strain>
        <tissue evidence="2">Soma without cirri and trophi</tissue>
    </source>
</reference>
<evidence type="ECO:0000313" key="2">
    <source>
        <dbReference type="EMBL" id="KAF0290569.1"/>
    </source>
</evidence>
<accession>A0A6A4VBQ5</accession>
<sequence length="201" mass="22323">MEQGGGPPPVMTPAWSDVDLDGESADGEFEDSVMTTPPAALYSLTRWQADLQGALRPGRWLPGLRTPHMFEETWRAGSTPSVCLLALVRAAKQLRAGVKCQVKTMSEWSSQARATLHFFTASLSWLDVVDVDFVSVDGSTIITLRSFSSGLLPVSLPLAPLLNACLFFFPFYDFDQNRCWIGALKQVFDLEITLMRQYRPC</sequence>
<dbReference type="EMBL" id="VIIS01001946">
    <property type="protein sequence ID" value="KAF0290569.1"/>
    <property type="molecule type" value="Genomic_DNA"/>
</dbReference>
<feature type="compositionally biased region" description="Acidic residues" evidence="1">
    <location>
        <begin position="18"/>
        <end position="29"/>
    </location>
</feature>